<dbReference type="AlphaFoldDB" id="A0A1E7WH84"/>
<accession>A0A1E7WH84</accession>
<evidence type="ECO:0000313" key="3">
    <source>
        <dbReference type="Proteomes" id="UP000175989"/>
    </source>
</evidence>
<gene>
    <name evidence="2" type="ORF">DUPY_32440</name>
</gene>
<keyword evidence="1" id="KW-0472">Membrane</keyword>
<name>A0A1E7WH84_9BURK</name>
<dbReference type="Proteomes" id="UP000175989">
    <property type="component" value="Unassembled WGS sequence"/>
</dbReference>
<protein>
    <submittedName>
        <fullName evidence="2">Uncharacterized protein</fullName>
    </submittedName>
</protein>
<dbReference type="EMBL" id="LROM01000093">
    <property type="protein sequence ID" value="OEZ97973.1"/>
    <property type="molecule type" value="Genomic_DNA"/>
</dbReference>
<dbReference type="OrthoDB" id="8779339at2"/>
<keyword evidence="1" id="KW-1133">Transmembrane helix</keyword>
<dbReference type="InterPro" id="IPR031863">
    <property type="entry name" value="DUF4755"/>
</dbReference>
<organism evidence="2 3">
    <name type="scientific">Duganella phyllosphaerae</name>
    <dbReference type="NCBI Taxonomy" id="762836"/>
    <lineage>
        <taxon>Bacteria</taxon>
        <taxon>Pseudomonadati</taxon>
        <taxon>Pseudomonadota</taxon>
        <taxon>Betaproteobacteria</taxon>
        <taxon>Burkholderiales</taxon>
        <taxon>Oxalobacteraceae</taxon>
        <taxon>Telluria group</taxon>
        <taxon>Duganella</taxon>
    </lineage>
</organism>
<keyword evidence="1" id="KW-0812">Transmembrane</keyword>
<evidence type="ECO:0000313" key="2">
    <source>
        <dbReference type="EMBL" id="OEZ97973.1"/>
    </source>
</evidence>
<feature type="transmembrane region" description="Helical" evidence="1">
    <location>
        <begin position="30"/>
        <end position="48"/>
    </location>
</feature>
<evidence type="ECO:0000256" key="1">
    <source>
        <dbReference type="SAM" id="Phobius"/>
    </source>
</evidence>
<comment type="caution">
    <text evidence="2">The sequence shown here is derived from an EMBL/GenBank/DDBJ whole genome shotgun (WGS) entry which is preliminary data.</text>
</comment>
<dbReference type="RefSeq" id="WP_070249443.1">
    <property type="nucleotide sequence ID" value="NZ_LROM01000093.1"/>
</dbReference>
<proteinExistence type="predicted"/>
<reference evidence="3" key="1">
    <citation type="journal article" date="2016" name="Front. Microbiol.">
        <title>Molecular Keys to the Janthinobacterium and Duganella spp. Interaction with the Plant Pathogen Fusarium graminearum.</title>
        <authorList>
            <person name="Haack F.S."/>
            <person name="Poehlein A."/>
            <person name="Kroger C."/>
            <person name="Voigt C.A."/>
            <person name="Piepenbring M."/>
            <person name="Bode H.B."/>
            <person name="Daniel R."/>
            <person name="Schafer W."/>
            <person name="Streit W.R."/>
        </authorList>
    </citation>
    <scope>NUCLEOTIDE SEQUENCE [LARGE SCALE GENOMIC DNA]</scope>
    <source>
        <strain evidence="3">T54</strain>
    </source>
</reference>
<keyword evidence="3" id="KW-1185">Reference proteome</keyword>
<dbReference type="Pfam" id="PF15947">
    <property type="entry name" value="DUF4755"/>
    <property type="match status" value="1"/>
</dbReference>
<sequence length="191" mass="20627">MGMFLRFIFSIIFAMITSFAALQAESSITTLIALAIAFTPLALTFRTLSARRAKKVALFAAAYEAIGVPAGSARFAHQEGDTLIVLNPNTRKISLSVSGESKVYGYDEVREWDARKVSRTGGAVGFGGVGTIAAGSQNIAASMKADRETGLFLTMRDIEHPQWRVSMFDASDRARWAEILRQELSEGGVAA</sequence>